<dbReference type="Proteomes" id="UP000005566">
    <property type="component" value="Unassembled WGS sequence"/>
</dbReference>
<organism evidence="1 2">
    <name type="scientific">Flavobacterium frigoris (strain PS1)</name>
    <dbReference type="NCBI Taxonomy" id="1086011"/>
    <lineage>
        <taxon>Bacteria</taxon>
        <taxon>Pseudomonadati</taxon>
        <taxon>Bacteroidota</taxon>
        <taxon>Flavobacteriia</taxon>
        <taxon>Flavobacteriales</taxon>
        <taxon>Flavobacteriaceae</taxon>
        <taxon>Flavobacterium</taxon>
    </lineage>
</organism>
<reference evidence="1 2" key="1">
    <citation type="journal article" date="2014" name="Acta Crystallogr. D">
        <title>Structure-based characterization and antifreeze properties of a hyperactive ice-binding protein from the Antarctic bacterium Flavobacterium frigoris PS1.</title>
        <authorList>
            <person name="Do H."/>
            <person name="Kim S.J."/>
            <person name="Kim H.J."/>
            <person name="Lee J.H."/>
        </authorList>
    </citation>
    <scope>NUCLEOTIDE SEQUENCE [LARGE SCALE GENOMIC DNA]</scope>
    <source>
        <strain evidence="1 2">PS1</strain>
    </source>
</reference>
<accession>H7FLU0</accession>
<name>H7FLU0_FLAFP</name>
<evidence type="ECO:0000313" key="2">
    <source>
        <dbReference type="Proteomes" id="UP000005566"/>
    </source>
</evidence>
<dbReference type="AlphaFoldDB" id="H7FLU0"/>
<protein>
    <submittedName>
        <fullName evidence="1">Uncharacterized protein</fullName>
    </submittedName>
</protein>
<sequence length="54" mass="6084">MSNSMNMLVLDELVGTDLICAFGNSFWVQTAKTYVIGEFTDSIHNITNLKLHFC</sequence>
<evidence type="ECO:0000313" key="1">
    <source>
        <dbReference type="EMBL" id="EIA10632.1"/>
    </source>
</evidence>
<dbReference type="EMBL" id="AHKF01000004">
    <property type="protein sequence ID" value="EIA10632.1"/>
    <property type="molecule type" value="Genomic_DNA"/>
</dbReference>
<proteinExistence type="predicted"/>
<keyword evidence="2" id="KW-1185">Reference proteome</keyword>
<gene>
    <name evidence="1" type="ORF">HJ01_00138</name>
</gene>
<comment type="caution">
    <text evidence="1">The sequence shown here is derived from an EMBL/GenBank/DDBJ whole genome shotgun (WGS) entry which is preliminary data.</text>
</comment>